<proteinExistence type="evidence at transcript level"/>
<name>D5A9B7_PICSI</name>
<evidence type="ECO:0000256" key="1">
    <source>
        <dbReference type="SAM" id="MobiDB-lite"/>
    </source>
</evidence>
<feature type="compositionally biased region" description="Basic residues" evidence="1">
    <location>
        <begin position="319"/>
        <end position="328"/>
    </location>
</feature>
<dbReference type="Pfam" id="PF07800">
    <property type="entry name" value="DUF1644"/>
    <property type="match status" value="1"/>
</dbReference>
<dbReference type="PANTHER" id="PTHR31197">
    <property type="entry name" value="OS01G0612600 PROTEIN"/>
    <property type="match status" value="1"/>
</dbReference>
<dbReference type="InterPro" id="IPR012866">
    <property type="entry name" value="DUF1644"/>
</dbReference>
<organism evidence="2">
    <name type="scientific">Picea sitchensis</name>
    <name type="common">Sitka spruce</name>
    <name type="synonym">Pinus sitchensis</name>
    <dbReference type="NCBI Taxonomy" id="3332"/>
    <lineage>
        <taxon>Eukaryota</taxon>
        <taxon>Viridiplantae</taxon>
        <taxon>Streptophyta</taxon>
        <taxon>Embryophyta</taxon>
        <taxon>Tracheophyta</taxon>
        <taxon>Spermatophyta</taxon>
        <taxon>Pinopsida</taxon>
        <taxon>Pinidae</taxon>
        <taxon>Conifers I</taxon>
        <taxon>Pinales</taxon>
        <taxon>Pinaceae</taxon>
        <taxon>Picea</taxon>
    </lineage>
</organism>
<dbReference type="PANTHER" id="PTHR31197:SF5">
    <property type="entry name" value="OS01G0612600 PROTEIN"/>
    <property type="match status" value="1"/>
</dbReference>
<feature type="region of interest" description="Disordered" evidence="1">
    <location>
        <begin position="292"/>
        <end position="328"/>
    </location>
</feature>
<dbReference type="AlphaFoldDB" id="D5A9B7"/>
<feature type="region of interest" description="Disordered" evidence="1">
    <location>
        <begin position="89"/>
        <end position="110"/>
    </location>
</feature>
<protein>
    <submittedName>
        <fullName evidence="2">Uncharacterized protein</fullName>
    </submittedName>
</protein>
<dbReference type="OMA" id="CAQESCS"/>
<feature type="compositionally biased region" description="Polar residues" evidence="1">
    <location>
        <begin position="89"/>
        <end position="105"/>
    </location>
</feature>
<evidence type="ECO:0000313" key="2">
    <source>
        <dbReference type="EMBL" id="ADE76136.1"/>
    </source>
</evidence>
<sequence>MHSPHNAVLLLCSSHEKGCHAYMCDTSYRHSNCLDQFRKAYSASTTSTSSNGSDHSVEISAHSSSEPIASSRLVVDRLESHDVVLEVGTSQHSTSVISDGQNELSTEGPGPDTELLLHGSCELPGLVCPLCRGKVKGWTVVHSVRKYLNAKARSCAQESCSFVGTYAELRKHARCVHPHARPSELDPDQQRKWRRLEQQQDIGDVLSNIRSEIPGAMVFGDYVIEGDSIENEDDGVDFPGEENNWLTVFLLFQVFEPTATLRSGRNTASRWRGLARGIRRLGANSSRRQGLWGESFEADTESNMSGSSDAGEITGSSASRRRRSQRRP</sequence>
<dbReference type="EMBL" id="BT122783">
    <property type="protein sequence ID" value="ADE76136.1"/>
    <property type="molecule type" value="mRNA"/>
</dbReference>
<reference evidence="2" key="1">
    <citation type="submission" date="2010-04" db="EMBL/GenBank/DDBJ databases">
        <authorList>
            <person name="Reid K.E."/>
            <person name="Liao N."/>
            <person name="Chan S."/>
            <person name="Docking R."/>
            <person name="Taylor G."/>
            <person name="Moore R."/>
            <person name="Mayo M."/>
            <person name="Munro S."/>
            <person name="King J."/>
            <person name="Yanchuk A."/>
            <person name="Holt R."/>
            <person name="Jones S."/>
            <person name="Marra M."/>
            <person name="Ritland C.E."/>
            <person name="Ritland K."/>
            <person name="Bohlmann J."/>
        </authorList>
    </citation>
    <scope>NUCLEOTIDE SEQUENCE</scope>
    <source>
        <tissue evidence="2">Bud</tissue>
    </source>
</reference>
<accession>D5A9B7</accession>
<feature type="region of interest" description="Disordered" evidence="1">
    <location>
        <begin position="44"/>
        <end position="63"/>
    </location>
</feature>